<keyword evidence="4" id="KW-1185">Reference proteome</keyword>
<proteinExistence type="predicted"/>
<protein>
    <submittedName>
        <fullName evidence="3">Invasion associated locus B family protein</fullName>
    </submittedName>
</protein>
<organism evidence="3 4">
    <name type="scientific">Bradyrhizobium hipponense</name>
    <dbReference type="NCBI Taxonomy" id="2605638"/>
    <lineage>
        <taxon>Bacteria</taxon>
        <taxon>Pseudomonadati</taxon>
        <taxon>Pseudomonadota</taxon>
        <taxon>Alphaproteobacteria</taxon>
        <taxon>Hyphomicrobiales</taxon>
        <taxon>Nitrobacteraceae</taxon>
        <taxon>Bradyrhizobium</taxon>
    </lineage>
</organism>
<keyword evidence="2" id="KW-0732">Signal</keyword>
<evidence type="ECO:0000313" key="4">
    <source>
        <dbReference type="Proteomes" id="UP000324797"/>
    </source>
</evidence>
<reference evidence="3 4" key="1">
    <citation type="submission" date="2019-08" db="EMBL/GenBank/DDBJ databases">
        <title>Bradyrhizobium hipponensis sp. nov., a rhizobium isolated from a Lupinus angustifolius root nodule in Tunisia.</title>
        <authorList>
            <person name="Off K."/>
            <person name="Rejili M."/>
            <person name="Mars M."/>
            <person name="Brachmann A."/>
            <person name="Marin M."/>
        </authorList>
    </citation>
    <scope>NUCLEOTIDE SEQUENCE [LARGE SCALE GENOMIC DNA]</scope>
    <source>
        <strain evidence="4">aSej3</strain>
    </source>
</reference>
<dbReference type="InterPro" id="IPR010642">
    <property type="entry name" value="Invasion_prot_B"/>
</dbReference>
<evidence type="ECO:0000256" key="2">
    <source>
        <dbReference type="SAM" id="SignalP"/>
    </source>
</evidence>
<feature type="region of interest" description="Disordered" evidence="1">
    <location>
        <begin position="30"/>
        <end position="50"/>
    </location>
</feature>
<evidence type="ECO:0000313" key="3">
    <source>
        <dbReference type="EMBL" id="TYO64760.1"/>
    </source>
</evidence>
<dbReference type="Proteomes" id="UP000324797">
    <property type="component" value="Unassembled WGS sequence"/>
</dbReference>
<accession>A0A5S4YK41</accession>
<evidence type="ECO:0000256" key="1">
    <source>
        <dbReference type="SAM" id="MobiDB-lite"/>
    </source>
</evidence>
<dbReference type="InterPro" id="IPR038696">
    <property type="entry name" value="IalB_sf"/>
</dbReference>
<dbReference type="Gene3D" id="2.60.40.1880">
    <property type="entry name" value="Invasion associated locus B (IalB) protein"/>
    <property type="match status" value="1"/>
</dbReference>
<feature type="chain" id="PRO_5024279610" evidence="2">
    <location>
        <begin position="22"/>
        <end position="186"/>
    </location>
</feature>
<sequence>MQSRLVALAATVLLSTGVAYAQQGAKKNAAPSAPAAQPAPAPAQGDGAAAQQPGWIARCTSVSRDAPLECAIEQNAVLTKTGQTIVLINIRIPTDTRTPVALLQLPLGLNLPVGAKLQVDEGKAVDLQIQTCENRGCYASTPITPDLLASLKSGNQLKVSFQNMAKETIAIPMPLNDFAAAYDKIK</sequence>
<name>A0A5S4YK41_9BRAD</name>
<dbReference type="Pfam" id="PF06776">
    <property type="entry name" value="IalB"/>
    <property type="match status" value="1"/>
</dbReference>
<dbReference type="EMBL" id="VSTH01000062">
    <property type="protein sequence ID" value="TYO64760.1"/>
    <property type="molecule type" value="Genomic_DNA"/>
</dbReference>
<dbReference type="AlphaFoldDB" id="A0A5S4YK41"/>
<feature type="signal peptide" evidence="2">
    <location>
        <begin position="1"/>
        <end position="21"/>
    </location>
</feature>
<gene>
    <name evidence="3" type="ORF">FXV83_20480</name>
</gene>
<comment type="caution">
    <text evidence="3">The sequence shown here is derived from an EMBL/GenBank/DDBJ whole genome shotgun (WGS) entry which is preliminary data.</text>
</comment>